<proteinExistence type="predicted"/>
<dbReference type="EMBL" id="PGCI01000225">
    <property type="protein sequence ID" value="PLW33201.1"/>
    <property type="molecule type" value="Genomic_DNA"/>
</dbReference>
<gene>
    <name evidence="1" type="ORF">PCASD_09536</name>
</gene>
<evidence type="ECO:0000313" key="2">
    <source>
        <dbReference type="Proteomes" id="UP000235392"/>
    </source>
</evidence>
<dbReference type="Proteomes" id="UP000235392">
    <property type="component" value="Unassembled WGS sequence"/>
</dbReference>
<name>A0A2N5U624_9BASI</name>
<dbReference type="AlphaFoldDB" id="A0A2N5U624"/>
<comment type="caution">
    <text evidence="1">The sequence shown here is derived from an EMBL/GenBank/DDBJ whole genome shotgun (WGS) entry which is preliminary data.</text>
</comment>
<sequence>MDLSHDPWTNERLLLIQSSMETVDGLSQRSVTMNQTGHTINSLGEILIIPGEPVLCKTRAREKSYWPARLISCEESSRRGARNQSKKLYGVHFCDGIKMIVPRSFFLTAFQWDFDTAKLGELETTEATFEMILPKLVKEMRNLDRITSGLYPEQSVRDQHEEFLTRTPEGQEQVAENTSYGQYAKATILGVTEHLKERPSQYKSAQTHGN</sequence>
<evidence type="ECO:0000313" key="1">
    <source>
        <dbReference type="EMBL" id="PLW33201.1"/>
    </source>
</evidence>
<organism evidence="1 2">
    <name type="scientific">Puccinia coronata f. sp. avenae</name>
    <dbReference type="NCBI Taxonomy" id="200324"/>
    <lineage>
        <taxon>Eukaryota</taxon>
        <taxon>Fungi</taxon>
        <taxon>Dikarya</taxon>
        <taxon>Basidiomycota</taxon>
        <taxon>Pucciniomycotina</taxon>
        <taxon>Pucciniomycetes</taxon>
        <taxon>Pucciniales</taxon>
        <taxon>Pucciniaceae</taxon>
        <taxon>Puccinia</taxon>
    </lineage>
</organism>
<protein>
    <submittedName>
        <fullName evidence="1">Uncharacterized protein</fullName>
    </submittedName>
</protein>
<accession>A0A2N5U624</accession>
<reference evidence="1 2" key="1">
    <citation type="submission" date="2017-11" db="EMBL/GenBank/DDBJ databases">
        <title>De novo assembly and phasing of dikaryotic genomes from two isolates of Puccinia coronata f. sp. avenae, the causal agent of oat crown rust.</title>
        <authorList>
            <person name="Miller M.E."/>
            <person name="Zhang Y."/>
            <person name="Omidvar V."/>
            <person name="Sperschneider J."/>
            <person name="Schwessinger B."/>
            <person name="Raley C."/>
            <person name="Palmer J.M."/>
            <person name="Garnica D."/>
            <person name="Upadhyaya N."/>
            <person name="Rathjen J."/>
            <person name="Taylor J.M."/>
            <person name="Park R.F."/>
            <person name="Dodds P.N."/>
            <person name="Hirsch C.D."/>
            <person name="Kianian S.F."/>
            <person name="Figueroa M."/>
        </authorList>
    </citation>
    <scope>NUCLEOTIDE SEQUENCE [LARGE SCALE GENOMIC DNA]</scope>
    <source>
        <strain evidence="1">12SD80</strain>
    </source>
</reference>